<evidence type="ECO:0008006" key="3">
    <source>
        <dbReference type="Google" id="ProtNLM"/>
    </source>
</evidence>
<dbReference type="RefSeq" id="XP_004361401.1">
    <property type="nucleotide sequence ID" value="XM_004361344.1"/>
</dbReference>
<dbReference type="GeneID" id="14875566"/>
<evidence type="ECO:0000313" key="2">
    <source>
        <dbReference type="Proteomes" id="UP000007797"/>
    </source>
</evidence>
<dbReference type="EMBL" id="GL883008">
    <property type="protein sequence ID" value="EGG23550.1"/>
    <property type="molecule type" value="Genomic_DNA"/>
</dbReference>
<dbReference type="Proteomes" id="UP000007797">
    <property type="component" value="Unassembled WGS sequence"/>
</dbReference>
<reference evidence="2" key="1">
    <citation type="journal article" date="2011" name="Genome Res.">
        <title>Phylogeny-wide analysis of social amoeba genomes highlights ancient origins for complex intercellular communication.</title>
        <authorList>
            <person name="Heidel A.J."/>
            <person name="Lawal H.M."/>
            <person name="Felder M."/>
            <person name="Schilde C."/>
            <person name="Helps N.R."/>
            <person name="Tunggal B."/>
            <person name="Rivero F."/>
            <person name="John U."/>
            <person name="Schleicher M."/>
            <person name="Eichinger L."/>
            <person name="Platzer M."/>
            <person name="Noegel A.A."/>
            <person name="Schaap P."/>
            <person name="Gloeckner G."/>
        </authorList>
    </citation>
    <scope>NUCLEOTIDE SEQUENCE [LARGE SCALE GENOMIC DNA]</scope>
    <source>
        <strain evidence="2">SH3</strain>
    </source>
</reference>
<dbReference type="AlphaFoldDB" id="F4PLZ6"/>
<sequence length="744" mass="87818">MDHSIYTLFASVFHSLVIRQTIFQHIYGLNRDLSLLKYRSTSQHLTNNNKRIAPHHKKQQQQQFYRWQQHIKDNVYLLIRFGFKSYLVQYIECLESKYEPFQWRSTDANRGGGEQRERFIPNLEWFINEACIGRRLEIVEYFYNRYNKNQPEVIYYIYKASLIHGPFIIFKYIYNLHPNNTYIRTISDKYSIIDQDIYLFCFNIYKHQQQIDHQPTNNNINNNNNQIIDLNNNQIIYEYRSFDIVFYICDHILNHKWDGKSLKKLLLGYLKFNIEKITCQEYQSILKKIDSLNGDIVDLIVVDINILALQDGRGDILEFNFKRCPNTLKHYLASHLFSKYFYDIKSPLAYQELQVLKVILVDLEERLANYYHRKIMPSTLRIDSYQHADNLLYLVDQITLLLQKYQNEPDIIKVVPQLEFQPSLLNLAFQKKDQKVVELLISQIFDRDTIKSQVVYPTDIHSILYAESLGATLAYNLILTNMFRQNNVDMVKWLLENRCPPKNPLDAKVMLHGAVCLSNDPSLISYVYWQLYNRLSASVDKTTTTTSDEQQDLKKAIISRDIIVQSMKLYDSHLVVKFFLEQLDETSQSSILTKIEFHPIKSPDTIKYLIDLYLKLEKKQPNQVDFRKINYANSSFGLIKVYDPKHRQVFEYFDTINFSPLTLESCLAFSAPPSTPDDYINLLDLIIKLSNNHSNNQIPRLLDYATKINSIDLIRFTLFNFKNNNNLKCPTSSLGGIDIIDFLN</sequence>
<name>F4PLZ6_CACFS</name>
<evidence type="ECO:0000313" key="1">
    <source>
        <dbReference type="EMBL" id="EGG23550.1"/>
    </source>
</evidence>
<organism evidence="1 2">
    <name type="scientific">Cavenderia fasciculata</name>
    <name type="common">Slime mold</name>
    <name type="synonym">Dictyostelium fasciculatum</name>
    <dbReference type="NCBI Taxonomy" id="261658"/>
    <lineage>
        <taxon>Eukaryota</taxon>
        <taxon>Amoebozoa</taxon>
        <taxon>Evosea</taxon>
        <taxon>Eumycetozoa</taxon>
        <taxon>Dictyostelia</taxon>
        <taxon>Acytosteliales</taxon>
        <taxon>Cavenderiaceae</taxon>
        <taxon>Cavenderia</taxon>
    </lineage>
</organism>
<gene>
    <name evidence="1" type="ORF">DFA_05683</name>
</gene>
<keyword evidence="2" id="KW-1185">Reference proteome</keyword>
<accession>F4PLZ6</accession>
<dbReference type="KEGG" id="dfa:DFA_05683"/>
<proteinExistence type="predicted"/>
<protein>
    <recommendedName>
        <fullName evidence="3">Ankyrin repeat-containing protein</fullName>
    </recommendedName>
</protein>